<gene>
    <name evidence="2" type="ORF">ODALV1_LOCUS26208</name>
</gene>
<name>A0ABP1RUA4_9HEXA</name>
<evidence type="ECO:0000259" key="1">
    <source>
        <dbReference type="PROSITE" id="PS51114"/>
    </source>
</evidence>
<dbReference type="PROSITE" id="PS51114">
    <property type="entry name" value="FBA"/>
    <property type="match status" value="1"/>
</dbReference>
<dbReference type="EMBL" id="CAXLJM020000109">
    <property type="protein sequence ID" value="CAL8135929.1"/>
    <property type="molecule type" value="Genomic_DNA"/>
</dbReference>
<comment type="caution">
    <text evidence="2">The sequence shown here is derived from an EMBL/GenBank/DDBJ whole genome shotgun (WGS) entry which is preliminary data.</text>
</comment>
<sequence>MLLAPKNYINNPSGQDGFAGWDVLKEGANKWTIEKKPEEGGEDLPPPDPVYFGLKDRSYFVTSHGLCSKTYLVDFLSEGLFASAMVSILPMEIVCSQIYAFRDCGGKGSWRLSILDENKKVLKYTKRNSKGTTLGGKRLTTHLNLAIMMNCL</sequence>
<protein>
    <recommendedName>
        <fullName evidence="1">FBA domain-containing protein</fullName>
    </recommendedName>
</protein>
<evidence type="ECO:0000313" key="3">
    <source>
        <dbReference type="Proteomes" id="UP001642540"/>
    </source>
</evidence>
<dbReference type="Pfam" id="PF04300">
    <property type="entry name" value="FBA"/>
    <property type="match status" value="1"/>
</dbReference>
<organism evidence="2 3">
    <name type="scientific">Orchesella dallaii</name>
    <dbReference type="NCBI Taxonomy" id="48710"/>
    <lineage>
        <taxon>Eukaryota</taxon>
        <taxon>Metazoa</taxon>
        <taxon>Ecdysozoa</taxon>
        <taxon>Arthropoda</taxon>
        <taxon>Hexapoda</taxon>
        <taxon>Collembola</taxon>
        <taxon>Entomobryomorpha</taxon>
        <taxon>Entomobryoidea</taxon>
        <taxon>Orchesellidae</taxon>
        <taxon>Orchesellinae</taxon>
        <taxon>Orchesella</taxon>
    </lineage>
</organism>
<feature type="domain" description="FBA" evidence="1">
    <location>
        <begin position="1"/>
        <end position="152"/>
    </location>
</feature>
<proteinExistence type="predicted"/>
<reference evidence="2 3" key="1">
    <citation type="submission" date="2024-08" db="EMBL/GenBank/DDBJ databases">
        <authorList>
            <person name="Cucini C."/>
            <person name="Frati F."/>
        </authorList>
    </citation>
    <scope>NUCLEOTIDE SEQUENCE [LARGE SCALE GENOMIC DNA]</scope>
</reference>
<keyword evidence="3" id="KW-1185">Reference proteome</keyword>
<evidence type="ECO:0000313" key="2">
    <source>
        <dbReference type="EMBL" id="CAL8135929.1"/>
    </source>
</evidence>
<dbReference type="PANTHER" id="PTHR12125:SF5">
    <property type="entry name" value="F-BOX DOMAIN-CONTAINING PROTEIN"/>
    <property type="match status" value="1"/>
</dbReference>
<accession>A0ABP1RUA4</accession>
<dbReference type="InterPro" id="IPR007397">
    <property type="entry name" value="F-box-assoc_dom"/>
</dbReference>
<dbReference type="PANTHER" id="PTHR12125">
    <property type="entry name" value="F-BOX ONLY PROTEIN 6-LIKE PROTEIN"/>
    <property type="match status" value="1"/>
</dbReference>
<dbReference type="Gene3D" id="2.60.120.260">
    <property type="entry name" value="Galactose-binding domain-like"/>
    <property type="match status" value="1"/>
</dbReference>
<dbReference type="InterPro" id="IPR039752">
    <property type="entry name" value="F-box_only"/>
</dbReference>
<dbReference type="InterPro" id="IPR008979">
    <property type="entry name" value="Galactose-bd-like_sf"/>
</dbReference>
<dbReference type="Proteomes" id="UP001642540">
    <property type="component" value="Unassembled WGS sequence"/>
</dbReference>
<dbReference type="SUPFAM" id="SSF49785">
    <property type="entry name" value="Galactose-binding domain-like"/>
    <property type="match status" value="1"/>
</dbReference>